<organism evidence="1 2">
    <name type="scientific">Sinanodonta woodiana</name>
    <name type="common">Chinese pond mussel</name>
    <name type="synonym">Anodonta woodiana</name>
    <dbReference type="NCBI Taxonomy" id="1069815"/>
    <lineage>
        <taxon>Eukaryota</taxon>
        <taxon>Metazoa</taxon>
        <taxon>Spiralia</taxon>
        <taxon>Lophotrochozoa</taxon>
        <taxon>Mollusca</taxon>
        <taxon>Bivalvia</taxon>
        <taxon>Autobranchia</taxon>
        <taxon>Heteroconchia</taxon>
        <taxon>Palaeoheterodonta</taxon>
        <taxon>Unionida</taxon>
        <taxon>Unionoidea</taxon>
        <taxon>Unionidae</taxon>
        <taxon>Unioninae</taxon>
        <taxon>Sinanodonta</taxon>
    </lineage>
</organism>
<evidence type="ECO:0000313" key="2">
    <source>
        <dbReference type="Proteomes" id="UP001634394"/>
    </source>
</evidence>
<dbReference type="Proteomes" id="UP001634394">
    <property type="component" value="Unassembled WGS sequence"/>
</dbReference>
<comment type="caution">
    <text evidence="1">The sequence shown here is derived from an EMBL/GenBank/DDBJ whole genome shotgun (WGS) entry which is preliminary data.</text>
</comment>
<dbReference type="SUPFAM" id="SSF57903">
    <property type="entry name" value="FYVE/PHD zinc finger"/>
    <property type="match status" value="1"/>
</dbReference>
<dbReference type="InterPro" id="IPR013083">
    <property type="entry name" value="Znf_RING/FYVE/PHD"/>
</dbReference>
<gene>
    <name evidence="1" type="ORF">ACJMK2_014412</name>
</gene>
<evidence type="ECO:0008006" key="3">
    <source>
        <dbReference type="Google" id="ProtNLM"/>
    </source>
</evidence>
<name>A0ABD3V105_SINWO</name>
<protein>
    <recommendedName>
        <fullName evidence="3">Zinc finger PHD-type domain-containing protein</fullName>
    </recommendedName>
</protein>
<keyword evidence="2" id="KW-1185">Reference proteome</keyword>
<proteinExistence type="predicted"/>
<dbReference type="Gene3D" id="3.30.40.10">
    <property type="entry name" value="Zinc/RING finger domain, C3HC4 (zinc finger)"/>
    <property type="match status" value="1"/>
</dbReference>
<dbReference type="AlphaFoldDB" id="A0ABD3V105"/>
<sequence>MTDAQSAGIHANSAWQQLQGLEMTIQEWYKRCLLLQDICDELYRSSGRDRRILYQLKHYFIRQNVTSNVKDSFNFNEEFFDFCCNSCTVLAAMHYMQTEHLNDTPSDFPKSLQDKLIYIEHILKSEEMVFVSSLPAVQKVLKSEEQAARDDSYSDECICKQDIPGSDMICCENRNCDREICFHLECIEMNLENIPDISWFCSNDCKTSL</sequence>
<reference evidence="1 2" key="1">
    <citation type="submission" date="2024-11" db="EMBL/GenBank/DDBJ databases">
        <title>Chromosome-level genome assembly of the freshwater bivalve Anodonta woodiana.</title>
        <authorList>
            <person name="Chen X."/>
        </authorList>
    </citation>
    <scope>NUCLEOTIDE SEQUENCE [LARGE SCALE GENOMIC DNA]</scope>
    <source>
        <strain evidence="1">MN2024</strain>
        <tissue evidence="1">Gills</tissue>
    </source>
</reference>
<accession>A0ABD3V105</accession>
<dbReference type="EMBL" id="JBJQND010000014">
    <property type="protein sequence ID" value="KAL3855192.1"/>
    <property type="molecule type" value="Genomic_DNA"/>
</dbReference>
<dbReference type="InterPro" id="IPR011011">
    <property type="entry name" value="Znf_FYVE_PHD"/>
</dbReference>
<evidence type="ECO:0000313" key="1">
    <source>
        <dbReference type="EMBL" id="KAL3855192.1"/>
    </source>
</evidence>